<proteinExistence type="predicted"/>
<name>A0A179GKR8_PURLI</name>
<dbReference type="Proteomes" id="UP000078240">
    <property type="component" value="Unassembled WGS sequence"/>
</dbReference>
<reference evidence="2 3" key="1">
    <citation type="submission" date="2016-01" db="EMBL/GenBank/DDBJ databases">
        <title>Biosynthesis of antibiotic leucinostatins and their inhibition on Phytophthora in bio-control Purpureocillium lilacinum.</title>
        <authorList>
            <person name="Wang G."/>
            <person name="Liu Z."/>
            <person name="Lin R."/>
            <person name="Li E."/>
            <person name="Mao Z."/>
            <person name="Ling J."/>
            <person name="Yin W."/>
            <person name="Xie B."/>
        </authorList>
    </citation>
    <scope>NUCLEOTIDE SEQUENCE [LARGE SCALE GENOMIC DNA]</scope>
    <source>
        <strain evidence="2">PLBJ-1</strain>
    </source>
</reference>
<dbReference type="AlphaFoldDB" id="A0A179GKR8"/>
<evidence type="ECO:0000256" key="1">
    <source>
        <dbReference type="SAM" id="MobiDB-lite"/>
    </source>
</evidence>
<feature type="region of interest" description="Disordered" evidence="1">
    <location>
        <begin position="1"/>
        <end position="81"/>
    </location>
</feature>
<organism evidence="2 3">
    <name type="scientific">Purpureocillium lilacinum</name>
    <name type="common">Paecilomyces lilacinus</name>
    <dbReference type="NCBI Taxonomy" id="33203"/>
    <lineage>
        <taxon>Eukaryota</taxon>
        <taxon>Fungi</taxon>
        <taxon>Dikarya</taxon>
        <taxon>Ascomycota</taxon>
        <taxon>Pezizomycotina</taxon>
        <taxon>Sordariomycetes</taxon>
        <taxon>Hypocreomycetidae</taxon>
        <taxon>Hypocreales</taxon>
        <taxon>Ophiocordycipitaceae</taxon>
        <taxon>Purpureocillium</taxon>
    </lineage>
</organism>
<accession>A0A179GKR8</accession>
<gene>
    <name evidence="2" type="ORF">VFPBJ_08181</name>
</gene>
<comment type="caution">
    <text evidence="2">The sequence shown here is derived from an EMBL/GenBank/DDBJ whole genome shotgun (WGS) entry which is preliminary data.</text>
</comment>
<evidence type="ECO:0000313" key="2">
    <source>
        <dbReference type="EMBL" id="OAQ77709.1"/>
    </source>
</evidence>
<protein>
    <submittedName>
        <fullName evidence="2">Uncharacterized protein</fullName>
    </submittedName>
</protein>
<feature type="compositionally biased region" description="Low complexity" evidence="1">
    <location>
        <begin position="66"/>
        <end position="81"/>
    </location>
</feature>
<sequence>MRVDEKMAQTSNSTFYREFPARGVAKARSRARQGPQRPSLGKATAPSLQRNEKSLALRVTEVWQVSNRSNGGNGSNNSNEE</sequence>
<dbReference type="EMBL" id="LSBH01000006">
    <property type="protein sequence ID" value="OAQ77709.1"/>
    <property type="molecule type" value="Genomic_DNA"/>
</dbReference>
<evidence type="ECO:0000313" key="3">
    <source>
        <dbReference type="Proteomes" id="UP000078240"/>
    </source>
</evidence>